<dbReference type="EMBL" id="CAJPDR010000285">
    <property type="protein sequence ID" value="CAF9930386.1"/>
    <property type="molecule type" value="Genomic_DNA"/>
</dbReference>
<feature type="region of interest" description="Disordered" evidence="1">
    <location>
        <begin position="124"/>
        <end position="161"/>
    </location>
</feature>
<feature type="transmembrane region" description="Helical" evidence="2">
    <location>
        <begin position="35"/>
        <end position="63"/>
    </location>
</feature>
<comment type="caution">
    <text evidence="3">The sequence shown here is derived from an EMBL/GenBank/DDBJ whole genome shotgun (WGS) entry which is preliminary data.</text>
</comment>
<evidence type="ECO:0000313" key="3">
    <source>
        <dbReference type="EMBL" id="CAF9930386.1"/>
    </source>
</evidence>
<name>A0A8H3FQJ7_9LECA</name>
<accession>A0A8H3FQJ7</accession>
<reference evidence="3" key="1">
    <citation type="submission" date="2021-03" db="EMBL/GenBank/DDBJ databases">
        <authorList>
            <person name="Tagirdzhanova G."/>
        </authorList>
    </citation>
    <scope>NUCLEOTIDE SEQUENCE</scope>
</reference>
<evidence type="ECO:0000313" key="4">
    <source>
        <dbReference type="Proteomes" id="UP000664203"/>
    </source>
</evidence>
<sequence>MAPTSLHTLLPRDDPSLGELFHRFPAKVWMLFKTIIFGVSIMLVLFAMIVAIILLLLGSYSYGPDVIRWLRSRNWREVVEVSREKIRRLRRIERVDRMWKWFEHRNARGEADAFVTEELEHLGSYDGEGREGSVGGETLFEGEGDEHGDGQAKKEEMELDL</sequence>
<protein>
    <submittedName>
        <fullName evidence="3">Uncharacterized protein</fullName>
    </submittedName>
</protein>
<keyword evidence="2" id="KW-0812">Transmembrane</keyword>
<organism evidence="3 4">
    <name type="scientific">Alectoria fallacina</name>
    <dbReference type="NCBI Taxonomy" id="1903189"/>
    <lineage>
        <taxon>Eukaryota</taxon>
        <taxon>Fungi</taxon>
        <taxon>Dikarya</taxon>
        <taxon>Ascomycota</taxon>
        <taxon>Pezizomycotina</taxon>
        <taxon>Lecanoromycetes</taxon>
        <taxon>OSLEUM clade</taxon>
        <taxon>Lecanoromycetidae</taxon>
        <taxon>Lecanorales</taxon>
        <taxon>Lecanorineae</taxon>
        <taxon>Parmeliaceae</taxon>
        <taxon>Alectoria</taxon>
    </lineage>
</organism>
<dbReference type="AlphaFoldDB" id="A0A8H3FQJ7"/>
<evidence type="ECO:0000256" key="2">
    <source>
        <dbReference type="SAM" id="Phobius"/>
    </source>
</evidence>
<feature type="compositionally biased region" description="Basic and acidic residues" evidence="1">
    <location>
        <begin position="145"/>
        <end position="161"/>
    </location>
</feature>
<keyword evidence="4" id="KW-1185">Reference proteome</keyword>
<dbReference type="OrthoDB" id="10564052at2759"/>
<keyword evidence="2" id="KW-1133">Transmembrane helix</keyword>
<gene>
    <name evidence="3" type="ORF">ALECFALPRED_004591</name>
</gene>
<proteinExistence type="predicted"/>
<keyword evidence="2" id="KW-0472">Membrane</keyword>
<evidence type="ECO:0000256" key="1">
    <source>
        <dbReference type="SAM" id="MobiDB-lite"/>
    </source>
</evidence>
<dbReference type="Proteomes" id="UP000664203">
    <property type="component" value="Unassembled WGS sequence"/>
</dbReference>